<dbReference type="PRINTS" id="PR00723">
    <property type="entry name" value="SUBTILISIN"/>
</dbReference>
<feature type="chain" id="PRO_5023854874" evidence="7">
    <location>
        <begin position="18"/>
        <end position="538"/>
    </location>
</feature>
<evidence type="ECO:0000256" key="2">
    <source>
        <dbReference type="ARBA" id="ARBA00022670"/>
    </source>
</evidence>
<dbReference type="PROSITE" id="PS00138">
    <property type="entry name" value="SUBTILASE_SER"/>
    <property type="match status" value="1"/>
</dbReference>
<dbReference type="PROSITE" id="PS51892">
    <property type="entry name" value="SUBTILASE"/>
    <property type="match status" value="1"/>
</dbReference>
<dbReference type="InterPro" id="IPR050131">
    <property type="entry name" value="Peptidase_S8_subtilisin-like"/>
</dbReference>
<dbReference type="Pfam" id="PF00082">
    <property type="entry name" value="Peptidase_S8"/>
    <property type="match status" value="1"/>
</dbReference>
<dbReference type="PANTHER" id="PTHR43806">
    <property type="entry name" value="PEPTIDASE S8"/>
    <property type="match status" value="1"/>
</dbReference>
<dbReference type="InterPro" id="IPR017317">
    <property type="entry name" value="Pept_S8_subtilisin_bacteroid-2"/>
</dbReference>
<protein>
    <submittedName>
        <fullName evidence="10">Peptidase S8</fullName>
    </submittedName>
</protein>
<dbReference type="Pfam" id="PF18962">
    <property type="entry name" value="Por_Secre_tail"/>
    <property type="match status" value="1"/>
</dbReference>
<dbReference type="GO" id="GO:0004252">
    <property type="term" value="F:serine-type endopeptidase activity"/>
    <property type="evidence" value="ECO:0007669"/>
    <property type="project" value="UniProtKB-UniRule"/>
</dbReference>
<feature type="active site" description="Charge relay system" evidence="6">
    <location>
        <position position="393"/>
    </location>
</feature>
<feature type="active site" description="Charge relay system" evidence="6">
    <location>
        <position position="216"/>
    </location>
</feature>
<keyword evidence="4 6" id="KW-0378">Hydrolase</keyword>
<reference evidence="10 11" key="1">
    <citation type="submission" date="2019-08" db="EMBL/GenBank/DDBJ databases">
        <title>Draft genome sequence of Ulvibacter marinus type strain NBRC 109484.</title>
        <authorList>
            <person name="Kawano K."/>
            <person name="Ushijima N."/>
            <person name="Kihara M."/>
            <person name="Itoh H."/>
        </authorList>
    </citation>
    <scope>NUCLEOTIDE SEQUENCE [LARGE SCALE GENOMIC DNA]</scope>
    <source>
        <strain evidence="10 11">NBRC 109484</strain>
    </source>
</reference>
<organism evidence="10 11">
    <name type="scientific">Patiriisocius marinus</name>
    <dbReference type="NCBI Taxonomy" id="1397112"/>
    <lineage>
        <taxon>Bacteria</taxon>
        <taxon>Pseudomonadati</taxon>
        <taxon>Bacteroidota</taxon>
        <taxon>Flavobacteriia</taxon>
        <taxon>Flavobacteriales</taxon>
        <taxon>Flavobacteriaceae</taxon>
        <taxon>Patiriisocius</taxon>
    </lineage>
</organism>
<keyword evidence="11" id="KW-1185">Reference proteome</keyword>
<evidence type="ECO:0000256" key="6">
    <source>
        <dbReference type="PROSITE-ProRule" id="PRU01240"/>
    </source>
</evidence>
<evidence type="ECO:0000313" key="10">
    <source>
        <dbReference type="EMBL" id="GER58935.1"/>
    </source>
</evidence>
<keyword evidence="3 7" id="KW-0732">Signal</keyword>
<keyword evidence="5 6" id="KW-0720">Serine protease</keyword>
<evidence type="ECO:0000259" key="8">
    <source>
        <dbReference type="Pfam" id="PF00082"/>
    </source>
</evidence>
<comment type="similarity">
    <text evidence="1 6">Belongs to the peptidase S8 family.</text>
</comment>
<evidence type="ECO:0000256" key="4">
    <source>
        <dbReference type="ARBA" id="ARBA00022801"/>
    </source>
</evidence>
<feature type="active site" description="Charge relay system" evidence="6">
    <location>
        <position position="176"/>
    </location>
</feature>
<feature type="signal peptide" evidence="7">
    <location>
        <begin position="1"/>
        <end position="17"/>
    </location>
</feature>
<dbReference type="InterPro" id="IPR036852">
    <property type="entry name" value="Peptidase_S8/S53_dom_sf"/>
</dbReference>
<dbReference type="InterPro" id="IPR015500">
    <property type="entry name" value="Peptidase_S8_subtilisin-rel"/>
</dbReference>
<evidence type="ECO:0000256" key="1">
    <source>
        <dbReference type="ARBA" id="ARBA00011073"/>
    </source>
</evidence>
<dbReference type="RefSeq" id="WP_151673016.1">
    <property type="nucleotide sequence ID" value="NZ_BKCG01000002.1"/>
</dbReference>
<dbReference type="OrthoDB" id="1407599at2"/>
<dbReference type="InterPro" id="IPR000209">
    <property type="entry name" value="Peptidase_S8/S53_dom"/>
</dbReference>
<evidence type="ECO:0000259" key="9">
    <source>
        <dbReference type="Pfam" id="PF18962"/>
    </source>
</evidence>
<feature type="domain" description="Secretion system C-terminal sorting" evidence="9">
    <location>
        <begin position="466"/>
        <end position="536"/>
    </location>
</feature>
<evidence type="ECO:0000313" key="11">
    <source>
        <dbReference type="Proteomes" id="UP000326509"/>
    </source>
</evidence>
<dbReference type="Gene3D" id="3.40.50.200">
    <property type="entry name" value="Peptidase S8/S53 domain"/>
    <property type="match status" value="1"/>
</dbReference>
<proteinExistence type="inferred from homology"/>
<name>A0A5J4IND0_9FLAO</name>
<evidence type="ECO:0000256" key="7">
    <source>
        <dbReference type="SAM" id="SignalP"/>
    </source>
</evidence>
<keyword evidence="2 6" id="KW-0645">Protease</keyword>
<comment type="caution">
    <text evidence="10">The sequence shown here is derived from an EMBL/GenBank/DDBJ whole genome shotgun (WGS) entry which is preliminary data.</text>
</comment>
<dbReference type="InterPro" id="IPR023828">
    <property type="entry name" value="Peptidase_S8_Ser-AS"/>
</dbReference>
<sequence>MRKIMLLFVLVATAMTAQEDALVFFADKVDVAASVANPISILTQRAIDRKLLHGTPIDVRDVPVNEAYITQIKNTPGITVYAKSKWMNSVYVRGSETNINNLLDQSFVTGVEFADKSLNLYPIGGDGAEDKFRMENDSAQITYDYGAADSQTTMISADFLHDLDFAGEGMIVAVLDNGFPGVFSNPAFAHIVDEDRILDTYDFVEREINADGTGSHGLNTFSDIGALLGDQMTGTAPQASFYLYVTEDGFQENPVEEAYWVEALERADSLGVDVVNTSLGYQDFDNPAYDHSYADLDGQTTIAARGGNHAFDKGMILVTSAGNDGQSFVHVATPADAPGVFTIGAVDSDENYASFSSIGPTVDGRIKPDVMAQGVSAAVIDTGGNVNFSNGTSFSSPIMAGAIASLWQSRPETTNAQLMQIVRESAHLFDNPTNEMGYGIPNMEEAYNALQLLGNAEILQATQIAMYPNPAHSHIAFSFPNNNANASVAIYAITGKLVFEIDSLVENQQLDISGLSSGAYLVKVVTSETENIFKLIKN</sequence>
<dbReference type="EMBL" id="BKCG01000002">
    <property type="protein sequence ID" value="GER58935.1"/>
    <property type="molecule type" value="Genomic_DNA"/>
</dbReference>
<dbReference type="PANTHER" id="PTHR43806:SF67">
    <property type="entry name" value="EGF-LIKE DOMAIN-CONTAINING PROTEIN"/>
    <property type="match status" value="1"/>
</dbReference>
<evidence type="ECO:0000256" key="3">
    <source>
        <dbReference type="ARBA" id="ARBA00022729"/>
    </source>
</evidence>
<dbReference type="Proteomes" id="UP000326509">
    <property type="component" value="Unassembled WGS sequence"/>
</dbReference>
<dbReference type="InterPro" id="IPR026444">
    <property type="entry name" value="Secre_tail"/>
</dbReference>
<dbReference type="CDD" id="cd07493">
    <property type="entry name" value="Peptidases_S8_9"/>
    <property type="match status" value="1"/>
</dbReference>
<dbReference type="GO" id="GO:0006508">
    <property type="term" value="P:proteolysis"/>
    <property type="evidence" value="ECO:0007669"/>
    <property type="project" value="UniProtKB-KW"/>
</dbReference>
<evidence type="ECO:0000256" key="5">
    <source>
        <dbReference type="ARBA" id="ARBA00022825"/>
    </source>
</evidence>
<dbReference type="AlphaFoldDB" id="A0A5J4IND0"/>
<dbReference type="PIRSF" id="PIRSF037903">
    <property type="entry name" value="Subtilisin_rel_GFO_2223"/>
    <property type="match status" value="1"/>
</dbReference>
<dbReference type="SUPFAM" id="SSF52743">
    <property type="entry name" value="Subtilisin-like"/>
    <property type="match status" value="1"/>
</dbReference>
<accession>A0A5J4IND0</accession>
<gene>
    <name evidence="10" type="ORF">ULMA_10430</name>
</gene>
<dbReference type="NCBIfam" id="TIGR04183">
    <property type="entry name" value="Por_Secre_tail"/>
    <property type="match status" value="1"/>
</dbReference>
<feature type="domain" description="Peptidase S8/S53" evidence="8">
    <location>
        <begin position="167"/>
        <end position="439"/>
    </location>
</feature>